<dbReference type="AlphaFoldDB" id="A0A9N9GMT1"/>
<proteinExistence type="predicted"/>
<evidence type="ECO:0000313" key="2">
    <source>
        <dbReference type="Proteomes" id="UP000789405"/>
    </source>
</evidence>
<organism evidence="1 2">
    <name type="scientific">Dentiscutata erythropus</name>
    <dbReference type="NCBI Taxonomy" id="1348616"/>
    <lineage>
        <taxon>Eukaryota</taxon>
        <taxon>Fungi</taxon>
        <taxon>Fungi incertae sedis</taxon>
        <taxon>Mucoromycota</taxon>
        <taxon>Glomeromycotina</taxon>
        <taxon>Glomeromycetes</taxon>
        <taxon>Diversisporales</taxon>
        <taxon>Gigasporaceae</taxon>
        <taxon>Dentiscutata</taxon>
    </lineage>
</organism>
<evidence type="ECO:0000313" key="1">
    <source>
        <dbReference type="EMBL" id="CAG8621892.1"/>
    </source>
</evidence>
<sequence length="61" mass="7354">MLIPDEGEEESKIQKKVLLFYDREFFLQKEPPNTWKVKLMLKNCSNDKYEGHHEENEIVTN</sequence>
<gene>
    <name evidence="1" type="ORF">DERYTH_LOCUS8682</name>
</gene>
<reference evidence="1" key="1">
    <citation type="submission" date="2021-06" db="EMBL/GenBank/DDBJ databases">
        <authorList>
            <person name="Kallberg Y."/>
            <person name="Tangrot J."/>
            <person name="Rosling A."/>
        </authorList>
    </citation>
    <scope>NUCLEOTIDE SEQUENCE</scope>
    <source>
        <strain evidence="1">MA453B</strain>
    </source>
</reference>
<protein>
    <submittedName>
        <fullName evidence="1">9005_t:CDS:1</fullName>
    </submittedName>
</protein>
<accession>A0A9N9GMT1</accession>
<comment type="caution">
    <text evidence="1">The sequence shown here is derived from an EMBL/GenBank/DDBJ whole genome shotgun (WGS) entry which is preliminary data.</text>
</comment>
<name>A0A9N9GMT1_9GLOM</name>
<dbReference type="EMBL" id="CAJVPY010004530">
    <property type="protein sequence ID" value="CAG8621892.1"/>
    <property type="molecule type" value="Genomic_DNA"/>
</dbReference>
<keyword evidence="2" id="KW-1185">Reference proteome</keyword>
<dbReference type="Proteomes" id="UP000789405">
    <property type="component" value="Unassembled WGS sequence"/>
</dbReference>